<organism evidence="3">
    <name type="scientific">Dissulfuribacter thermophilus</name>
    <dbReference type="NCBI Taxonomy" id="1156395"/>
    <lineage>
        <taxon>Bacteria</taxon>
        <taxon>Pseudomonadati</taxon>
        <taxon>Thermodesulfobacteriota</taxon>
        <taxon>Dissulfuribacteria</taxon>
        <taxon>Dissulfuribacterales</taxon>
        <taxon>Dissulfuribacteraceae</taxon>
        <taxon>Dissulfuribacter</taxon>
    </lineage>
</organism>
<proteinExistence type="predicted"/>
<dbReference type="PRINTS" id="PR00368">
    <property type="entry name" value="FADPNR"/>
</dbReference>
<keyword evidence="2" id="KW-0560">Oxidoreductase</keyword>
<protein>
    <submittedName>
        <fullName evidence="3">Oxidoreductase</fullName>
    </submittedName>
</protein>
<sequence length="321" mass="35493">MEQAKIVVIGAGPAGIATAVEAKVAGIDNVVVLEKKGHICDTIVSLYHEGKRVDPVYRKMKVEPLGVLSFDTETREEFLERMKKVVEEYQLDIRFWNEAQKVQVLDDGFLVQTGGGLEIKAPICVVAIGVFGKPVKPTYPIPKEVKDKVFFALPKEPLKGKEVLVVGGGDTAAETACFLSNDNKVDLSYRREKFFRINPTNMCALEKCCDEGKVKLLMGTDIEGLEEKDGRVLVHFKDGQDRVYDAVFYCLGGMTPRTFLEGIGVEFDGNKPKVDYYGETNIPRLFLVGDLALLKGSIMAAFNTGKKTIEGILEKYGDLVK</sequence>
<accession>A0A7V2WT38</accession>
<evidence type="ECO:0000256" key="1">
    <source>
        <dbReference type="ARBA" id="ARBA00022630"/>
    </source>
</evidence>
<evidence type="ECO:0000256" key="2">
    <source>
        <dbReference type="ARBA" id="ARBA00023002"/>
    </source>
</evidence>
<name>A0A7V2WT38_9BACT</name>
<dbReference type="PANTHER" id="PTHR48105">
    <property type="entry name" value="THIOREDOXIN REDUCTASE 1-RELATED-RELATED"/>
    <property type="match status" value="1"/>
</dbReference>
<dbReference type="InterPro" id="IPR036188">
    <property type="entry name" value="FAD/NAD-bd_sf"/>
</dbReference>
<dbReference type="Gene3D" id="3.50.50.60">
    <property type="entry name" value="FAD/NAD(P)-binding domain"/>
    <property type="match status" value="2"/>
</dbReference>
<gene>
    <name evidence="3" type="ORF">ENJ63_05045</name>
</gene>
<dbReference type="PRINTS" id="PR00469">
    <property type="entry name" value="PNDRDTASEII"/>
</dbReference>
<dbReference type="AlphaFoldDB" id="A0A7V2WT38"/>
<dbReference type="Proteomes" id="UP000885797">
    <property type="component" value="Unassembled WGS sequence"/>
</dbReference>
<dbReference type="Pfam" id="PF13738">
    <property type="entry name" value="Pyr_redox_3"/>
    <property type="match status" value="1"/>
</dbReference>
<keyword evidence="1" id="KW-0285">Flavoprotein</keyword>
<evidence type="ECO:0000313" key="3">
    <source>
        <dbReference type="EMBL" id="HFC47232.1"/>
    </source>
</evidence>
<dbReference type="EMBL" id="DRND01000401">
    <property type="protein sequence ID" value="HFC47232.1"/>
    <property type="molecule type" value="Genomic_DNA"/>
</dbReference>
<dbReference type="GO" id="GO:0016491">
    <property type="term" value="F:oxidoreductase activity"/>
    <property type="evidence" value="ECO:0007669"/>
    <property type="project" value="UniProtKB-KW"/>
</dbReference>
<dbReference type="InterPro" id="IPR050097">
    <property type="entry name" value="Ferredoxin-NADP_redctase_2"/>
</dbReference>
<comment type="caution">
    <text evidence="3">The sequence shown here is derived from an EMBL/GenBank/DDBJ whole genome shotgun (WGS) entry which is preliminary data.</text>
</comment>
<dbReference type="SUPFAM" id="SSF51905">
    <property type="entry name" value="FAD/NAD(P)-binding domain"/>
    <property type="match status" value="1"/>
</dbReference>
<reference evidence="3" key="1">
    <citation type="journal article" date="2020" name="mSystems">
        <title>Genome- and Community-Level Interaction Insights into Carbon Utilization and Element Cycling Functions of Hydrothermarchaeota in Hydrothermal Sediment.</title>
        <authorList>
            <person name="Zhou Z."/>
            <person name="Liu Y."/>
            <person name="Xu W."/>
            <person name="Pan J."/>
            <person name="Luo Z.H."/>
            <person name="Li M."/>
        </authorList>
    </citation>
    <scope>NUCLEOTIDE SEQUENCE [LARGE SCALE GENOMIC DNA]</scope>
    <source>
        <strain evidence="3">HyVt-503</strain>
    </source>
</reference>